<feature type="signal peptide" evidence="2">
    <location>
        <begin position="1"/>
        <end position="16"/>
    </location>
</feature>
<dbReference type="SUPFAM" id="SSF51004">
    <property type="entry name" value="C-terminal (heme d1) domain of cytochrome cd1-nitrite reductase"/>
    <property type="match status" value="1"/>
</dbReference>
<name>A0A1W0A5M7_9STRA</name>
<dbReference type="Proteomes" id="UP000243217">
    <property type="component" value="Unassembled WGS sequence"/>
</dbReference>
<dbReference type="OrthoDB" id="9972196at2759"/>
<evidence type="ECO:0000256" key="1">
    <source>
        <dbReference type="ARBA" id="ARBA00005564"/>
    </source>
</evidence>
<dbReference type="InterPro" id="IPR019405">
    <property type="entry name" value="Lactonase_7-beta_prop"/>
</dbReference>
<comment type="caution">
    <text evidence="3">The sequence shown here is derived from an EMBL/GenBank/DDBJ whole genome shotgun (WGS) entry which is preliminary data.</text>
</comment>
<accession>A0A1W0A5M7</accession>
<feature type="chain" id="PRO_5010735318" evidence="2">
    <location>
        <begin position="17"/>
        <end position="368"/>
    </location>
</feature>
<organism evidence="3 4">
    <name type="scientific">Thraustotheca clavata</name>
    <dbReference type="NCBI Taxonomy" id="74557"/>
    <lineage>
        <taxon>Eukaryota</taxon>
        <taxon>Sar</taxon>
        <taxon>Stramenopiles</taxon>
        <taxon>Oomycota</taxon>
        <taxon>Saprolegniomycetes</taxon>
        <taxon>Saprolegniales</taxon>
        <taxon>Achlyaceae</taxon>
        <taxon>Thraustotheca</taxon>
    </lineage>
</organism>
<evidence type="ECO:0000313" key="3">
    <source>
        <dbReference type="EMBL" id="OQS05491.1"/>
    </source>
</evidence>
<dbReference type="InterPro" id="IPR050282">
    <property type="entry name" value="Cycloisomerase_2"/>
</dbReference>
<reference evidence="3 4" key="1">
    <citation type="journal article" date="2014" name="Genome Biol. Evol.">
        <title>The secreted proteins of Achlya hypogyna and Thraustotheca clavata identify the ancestral oomycete secretome and reveal gene acquisitions by horizontal gene transfer.</title>
        <authorList>
            <person name="Misner I."/>
            <person name="Blouin N."/>
            <person name="Leonard G."/>
            <person name="Richards T.A."/>
            <person name="Lane C.E."/>
        </authorList>
    </citation>
    <scope>NUCLEOTIDE SEQUENCE [LARGE SCALE GENOMIC DNA]</scope>
    <source>
        <strain evidence="3 4">ATCC 34112</strain>
    </source>
</reference>
<dbReference type="InterPro" id="IPR011048">
    <property type="entry name" value="Haem_d1_sf"/>
</dbReference>
<keyword evidence="2" id="KW-0732">Signal</keyword>
<dbReference type="PANTHER" id="PTHR30344">
    <property type="entry name" value="6-PHOSPHOGLUCONOLACTONASE-RELATED"/>
    <property type="match status" value="1"/>
</dbReference>
<proteinExistence type="inferred from homology"/>
<evidence type="ECO:0000313" key="4">
    <source>
        <dbReference type="Proteomes" id="UP000243217"/>
    </source>
</evidence>
<dbReference type="Gene3D" id="2.130.10.10">
    <property type="entry name" value="YVTN repeat-like/Quinoprotein amine dehydrogenase"/>
    <property type="match status" value="1"/>
</dbReference>
<gene>
    <name evidence="3" type="ORF">THRCLA_02386</name>
</gene>
<dbReference type="AlphaFoldDB" id="A0A1W0A5M7"/>
<dbReference type="PANTHER" id="PTHR30344:SF1">
    <property type="entry name" value="6-PHOSPHOGLUCONOLACTONASE"/>
    <property type="match status" value="1"/>
</dbReference>
<dbReference type="STRING" id="74557.A0A1W0A5M7"/>
<sequence>MKCVVLLCLLITRLFASNFVFVGSHTNPNVPNPVGLTIYSNHHGHLSEAFAQTNITTGNQPTYMTVTQDRKFLYMSNEIDFGHVSSFAINDLDEKLTLQPLGLTPTNSDGPVHLVAAKSGKFVLIASYNIGSITVLSVDKNGFADRIVDQIVYSGGSHVVPDRQEGPHAHCVMLSLYDNHAFVTDLGNDKIMQYHFNPSTGKLTSNAVPFVYVGPGTLPRHMDFHPNGTILYLTTEYSNELKMYNYDPISGTLSLLKSVTTTKATGVLTGAIHVTSNGEYVLISNRYGVPVSDDSIVVYTSDLEYVGTYSTSMWGGPRDFTITDDGFVYITNENTNSIDTFRLQRNGQLKHLPLPQPSLFHPQVILPF</sequence>
<dbReference type="Pfam" id="PF10282">
    <property type="entry name" value="Lactonase"/>
    <property type="match status" value="1"/>
</dbReference>
<protein>
    <submittedName>
        <fullName evidence="3">6-phosphogluconolactonase</fullName>
    </submittedName>
</protein>
<comment type="similarity">
    <text evidence="1">Belongs to the cycloisomerase 2 family.</text>
</comment>
<keyword evidence="4" id="KW-1185">Reference proteome</keyword>
<dbReference type="GO" id="GO:0017057">
    <property type="term" value="F:6-phosphogluconolactonase activity"/>
    <property type="evidence" value="ECO:0007669"/>
    <property type="project" value="TreeGrafter"/>
</dbReference>
<dbReference type="EMBL" id="JNBS01000450">
    <property type="protein sequence ID" value="OQS05491.1"/>
    <property type="molecule type" value="Genomic_DNA"/>
</dbReference>
<dbReference type="InterPro" id="IPR015943">
    <property type="entry name" value="WD40/YVTN_repeat-like_dom_sf"/>
</dbReference>
<evidence type="ECO:0000256" key="2">
    <source>
        <dbReference type="SAM" id="SignalP"/>
    </source>
</evidence>